<sequence length="271" mass="28314">MTLTHPDARSWARARSAAEEPRLGMLEAVAFQEHPDLVATFGSDGAAVAEILTRRTPSPAQRGSTAVLAVLAIIGVIAPVAGMAVLGAESYLIDRVPAATSVPVAAAAFTVGAVMLLVTGLLWLRSGARWSGLVCGIAVVSAIAAGFASASMPTVAARDGYRLDQVMLIPVWGALALGALLAVVVLLRFRVRSAEAAPESTRPVTITDRERAARAVAALPADQRSSIQHDRDTALQILRERGFLDDAALEQALAAPLGTLFTLDPIRRSTP</sequence>
<gene>
    <name evidence="2" type="ORF">H9633_04240</name>
</gene>
<keyword evidence="1" id="KW-0472">Membrane</keyword>
<name>A0ABR8W3B0_9MICO</name>
<proteinExistence type="predicted"/>
<protein>
    <submittedName>
        <fullName evidence="2">Uncharacterized protein</fullName>
    </submittedName>
</protein>
<keyword evidence="1" id="KW-0812">Transmembrane</keyword>
<organism evidence="2 3">
    <name type="scientific">Microbacterium commune</name>
    <dbReference type="NCBI Taxonomy" id="2762219"/>
    <lineage>
        <taxon>Bacteria</taxon>
        <taxon>Bacillati</taxon>
        <taxon>Actinomycetota</taxon>
        <taxon>Actinomycetes</taxon>
        <taxon>Micrococcales</taxon>
        <taxon>Microbacteriaceae</taxon>
        <taxon>Microbacterium</taxon>
    </lineage>
</organism>
<feature type="transmembrane region" description="Helical" evidence="1">
    <location>
        <begin position="130"/>
        <end position="149"/>
    </location>
</feature>
<dbReference type="Proteomes" id="UP000611521">
    <property type="component" value="Unassembled WGS sequence"/>
</dbReference>
<accession>A0ABR8W3B0</accession>
<dbReference type="EMBL" id="JACSPX010000001">
    <property type="protein sequence ID" value="MBD8011502.1"/>
    <property type="molecule type" value="Genomic_DNA"/>
</dbReference>
<evidence type="ECO:0000256" key="1">
    <source>
        <dbReference type="SAM" id="Phobius"/>
    </source>
</evidence>
<keyword evidence="1" id="KW-1133">Transmembrane helix</keyword>
<reference evidence="2 3" key="1">
    <citation type="submission" date="2020-08" db="EMBL/GenBank/DDBJ databases">
        <title>A Genomic Blueprint of the Chicken Gut Microbiome.</title>
        <authorList>
            <person name="Gilroy R."/>
            <person name="Ravi A."/>
            <person name="Getino M."/>
            <person name="Pursley I."/>
            <person name="Horton D.L."/>
            <person name="Alikhan N.-F."/>
            <person name="Baker D."/>
            <person name="Gharbi K."/>
            <person name="Hall N."/>
            <person name="Watson M."/>
            <person name="Adriaenssens E.M."/>
            <person name="Foster-Nyarko E."/>
            <person name="Jarju S."/>
            <person name="Secka A."/>
            <person name="Antonio M."/>
            <person name="Oren A."/>
            <person name="Chaudhuri R."/>
            <person name="La Ragione R.M."/>
            <person name="Hildebrand F."/>
            <person name="Pallen M.J."/>
        </authorList>
    </citation>
    <scope>NUCLEOTIDE SEQUENCE [LARGE SCALE GENOMIC DNA]</scope>
    <source>
        <strain evidence="2 3">Re1</strain>
    </source>
</reference>
<dbReference type="RefSeq" id="WP_191712198.1">
    <property type="nucleotide sequence ID" value="NZ_JACSPX010000001.1"/>
</dbReference>
<feature type="transmembrane region" description="Helical" evidence="1">
    <location>
        <begin position="65"/>
        <end position="88"/>
    </location>
</feature>
<evidence type="ECO:0000313" key="3">
    <source>
        <dbReference type="Proteomes" id="UP000611521"/>
    </source>
</evidence>
<keyword evidence="3" id="KW-1185">Reference proteome</keyword>
<feature type="transmembrane region" description="Helical" evidence="1">
    <location>
        <begin position="169"/>
        <end position="187"/>
    </location>
</feature>
<comment type="caution">
    <text evidence="2">The sequence shown here is derived from an EMBL/GenBank/DDBJ whole genome shotgun (WGS) entry which is preliminary data.</text>
</comment>
<feature type="transmembrane region" description="Helical" evidence="1">
    <location>
        <begin position="100"/>
        <end position="123"/>
    </location>
</feature>
<evidence type="ECO:0000313" key="2">
    <source>
        <dbReference type="EMBL" id="MBD8011502.1"/>
    </source>
</evidence>